<dbReference type="GO" id="GO:0005524">
    <property type="term" value="F:ATP binding"/>
    <property type="evidence" value="ECO:0007669"/>
    <property type="project" value="UniProtKB-KW"/>
</dbReference>
<dbReference type="EMBL" id="MFLY01000025">
    <property type="protein sequence ID" value="OGG72882.1"/>
    <property type="molecule type" value="Genomic_DNA"/>
</dbReference>
<evidence type="ECO:0000256" key="4">
    <source>
        <dbReference type="ARBA" id="ARBA00022490"/>
    </source>
</evidence>
<organism evidence="11 12">
    <name type="scientific">Candidatus Kaiserbacteria bacterium RIFCSPLOWO2_01_FULL_53_17</name>
    <dbReference type="NCBI Taxonomy" id="1798511"/>
    <lineage>
        <taxon>Bacteria</taxon>
        <taxon>Candidatus Kaiseribacteriota</taxon>
    </lineage>
</organism>
<comment type="similarity">
    <text evidence="2">Belongs to the TsaE family.</text>
</comment>
<dbReference type="SUPFAM" id="SSF52540">
    <property type="entry name" value="P-loop containing nucleoside triphosphate hydrolases"/>
    <property type="match status" value="1"/>
</dbReference>
<evidence type="ECO:0000256" key="8">
    <source>
        <dbReference type="ARBA" id="ARBA00022840"/>
    </source>
</evidence>
<keyword evidence="7" id="KW-0547">Nucleotide-binding</keyword>
<dbReference type="Pfam" id="PF02367">
    <property type="entry name" value="TsaE"/>
    <property type="match status" value="1"/>
</dbReference>
<accession>A0A1F6EHT2</accession>
<comment type="subcellular location">
    <subcellularLocation>
        <location evidence="1">Cytoplasm</location>
    </subcellularLocation>
</comment>
<proteinExistence type="inferred from homology"/>
<evidence type="ECO:0000256" key="6">
    <source>
        <dbReference type="ARBA" id="ARBA00022723"/>
    </source>
</evidence>
<protein>
    <recommendedName>
        <fullName evidence="3">tRNA threonylcarbamoyladenosine biosynthesis protein TsaE</fullName>
    </recommendedName>
    <alternativeName>
        <fullName evidence="10">t(6)A37 threonylcarbamoyladenosine biosynthesis protein TsaE</fullName>
    </alternativeName>
</protein>
<dbReference type="NCBIfam" id="TIGR00150">
    <property type="entry name" value="T6A_YjeE"/>
    <property type="match status" value="1"/>
</dbReference>
<comment type="caution">
    <text evidence="11">The sequence shown here is derived from an EMBL/GenBank/DDBJ whole genome shotgun (WGS) entry which is preliminary data.</text>
</comment>
<dbReference type="GO" id="GO:0005737">
    <property type="term" value="C:cytoplasm"/>
    <property type="evidence" value="ECO:0007669"/>
    <property type="project" value="UniProtKB-SubCell"/>
</dbReference>
<dbReference type="Gene3D" id="3.40.50.300">
    <property type="entry name" value="P-loop containing nucleotide triphosphate hydrolases"/>
    <property type="match status" value="1"/>
</dbReference>
<reference evidence="11 12" key="1">
    <citation type="journal article" date="2016" name="Nat. Commun.">
        <title>Thousands of microbial genomes shed light on interconnected biogeochemical processes in an aquifer system.</title>
        <authorList>
            <person name="Anantharaman K."/>
            <person name="Brown C.T."/>
            <person name="Hug L.A."/>
            <person name="Sharon I."/>
            <person name="Castelle C.J."/>
            <person name="Probst A.J."/>
            <person name="Thomas B.C."/>
            <person name="Singh A."/>
            <person name="Wilkins M.J."/>
            <person name="Karaoz U."/>
            <person name="Brodie E.L."/>
            <person name="Williams K.H."/>
            <person name="Hubbard S.S."/>
            <person name="Banfield J.F."/>
        </authorList>
    </citation>
    <scope>NUCLEOTIDE SEQUENCE [LARGE SCALE GENOMIC DNA]</scope>
</reference>
<dbReference type="PANTHER" id="PTHR33540">
    <property type="entry name" value="TRNA THREONYLCARBAMOYLADENOSINE BIOSYNTHESIS PROTEIN TSAE"/>
    <property type="match status" value="1"/>
</dbReference>
<evidence type="ECO:0000256" key="10">
    <source>
        <dbReference type="ARBA" id="ARBA00032441"/>
    </source>
</evidence>
<evidence type="ECO:0000256" key="5">
    <source>
        <dbReference type="ARBA" id="ARBA00022694"/>
    </source>
</evidence>
<dbReference type="GO" id="GO:0002949">
    <property type="term" value="P:tRNA threonylcarbamoyladenosine modification"/>
    <property type="evidence" value="ECO:0007669"/>
    <property type="project" value="InterPro"/>
</dbReference>
<evidence type="ECO:0000256" key="9">
    <source>
        <dbReference type="ARBA" id="ARBA00022842"/>
    </source>
</evidence>
<dbReference type="PANTHER" id="PTHR33540:SF2">
    <property type="entry name" value="TRNA THREONYLCARBAMOYLADENOSINE BIOSYNTHESIS PROTEIN TSAE"/>
    <property type="match status" value="1"/>
</dbReference>
<dbReference type="AlphaFoldDB" id="A0A1F6EHT2"/>
<dbReference type="InterPro" id="IPR027417">
    <property type="entry name" value="P-loop_NTPase"/>
</dbReference>
<dbReference type="Proteomes" id="UP000177306">
    <property type="component" value="Unassembled WGS sequence"/>
</dbReference>
<evidence type="ECO:0000256" key="1">
    <source>
        <dbReference type="ARBA" id="ARBA00004496"/>
    </source>
</evidence>
<evidence type="ECO:0000256" key="2">
    <source>
        <dbReference type="ARBA" id="ARBA00007599"/>
    </source>
</evidence>
<keyword evidence="5" id="KW-0819">tRNA processing</keyword>
<evidence type="ECO:0000256" key="7">
    <source>
        <dbReference type="ARBA" id="ARBA00022741"/>
    </source>
</evidence>
<sequence>MQLHGTERMEEEAKRFVSALRPRAGSATVVALSGDLGAGKTTFVKGVAKALGVSEHVTSPTFVIMKIYDISSPPAGGFDRLVHIDAYRLKGEHHLKVLGWEELLRDPKNLMFIEWPEKVGSAIPADAICLALRYSGEGKRNISYDIETRKEKKHETARPA</sequence>
<keyword evidence="9" id="KW-0460">Magnesium</keyword>
<dbReference type="InterPro" id="IPR003442">
    <property type="entry name" value="T6A_TsaE"/>
</dbReference>
<keyword evidence="8" id="KW-0067">ATP-binding</keyword>
<evidence type="ECO:0000256" key="3">
    <source>
        <dbReference type="ARBA" id="ARBA00019010"/>
    </source>
</evidence>
<keyword evidence="11" id="KW-0808">Transferase</keyword>
<dbReference type="GO" id="GO:0046872">
    <property type="term" value="F:metal ion binding"/>
    <property type="evidence" value="ECO:0007669"/>
    <property type="project" value="UniProtKB-KW"/>
</dbReference>
<keyword evidence="6" id="KW-0479">Metal-binding</keyword>
<keyword evidence="4" id="KW-0963">Cytoplasm</keyword>
<name>A0A1F6EHT2_9BACT</name>
<evidence type="ECO:0000313" key="11">
    <source>
        <dbReference type="EMBL" id="OGG72882.1"/>
    </source>
</evidence>
<evidence type="ECO:0000313" key="12">
    <source>
        <dbReference type="Proteomes" id="UP000177306"/>
    </source>
</evidence>
<dbReference type="GO" id="GO:0016740">
    <property type="term" value="F:transferase activity"/>
    <property type="evidence" value="ECO:0007669"/>
    <property type="project" value="UniProtKB-KW"/>
</dbReference>
<gene>
    <name evidence="11" type="ORF">A3A38_01575</name>
</gene>